<dbReference type="AlphaFoldDB" id="A0A815BYI3"/>
<accession>A0A815BYI3</accession>
<dbReference type="EMBL" id="CAJNOQ010011435">
    <property type="protein sequence ID" value="CAF1276799.1"/>
    <property type="molecule type" value="Genomic_DNA"/>
</dbReference>
<keyword evidence="4" id="KW-1185">Reference proteome</keyword>
<keyword evidence="1" id="KW-1133">Transmembrane helix</keyword>
<sequence>MLNFQTYICLFDLAQLENVNLDSLEKLRKASNESNNSLIAFYSNANFVSTKSLFKGINFKYVLINNNSLIIQGVKNGSYMAGCLVGLPEKDKAVLNVIRSGIISGHAIFTLPDVSSEYPHGAATNVSRKEFRNAINLAIMKVQAQGIEFDLAAKYQENIVDVRTCKIDNTDDFPIPNLNEATGLLKTVLQNRTILIGSFGDSNSIDSDEGDEEFPFHSAYLNAILDQFAQLRGPDGNAYGRLNIERIYARSSTANLLRGRVYMSEPYFVIDNVYSGSKESCRNDSDCVEANTVSGYESCINNTCVGYTRPVSEIFKLSCLTYGTESLFITNKLNIEHVVINESNIKISGGVLAALILLTVSLTGAIFLLALMALKERRGKPLFG</sequence>
<name>A0A815BYI3_9BILA</name>
<protein>
    <submittedName>
        <fullName evidence="2">Uncharacterized protein</fullName>
    </submittedName>
</protein>
<keyword evidence="1" id="KW-0472">Membrane</keyword>
<evidence type="ECO:0000313" key="3">
    <source>
        <dbReference type="EMBL" id="CAF4068880.1"/>
    </source>
</evidence>
<reference evidence="2" key="1">
    <citation type="submission" date="2021-02" db="EMBL/GenBank/DDBJ databases">
        <authorList>
            <person name="Nowell W R."/>
        </authorList>
    </citation>
    <scope>NUCLEOTIDE SEQUENCE</scope>
</reference>
<dbReference type="EMBL" id="CAJOBC010025895">
    <property type="protein sequence ID" value="CAF4068880.1"/>
    <property type="molecule type" value="Genomic_DNA"/>
</dbReference>
<evidence type="ECO:0000256" key="1">
    <source>
        <dbReference type="SAM" id="Phobius"/>
    </source>
</evidence>
<dbReference type="Proteomes" id="UP000681722">
    <property type="component" value="Unassembled WGS sequence"/>
</dbReference>
<comment type="caution">
    <text evidence="2">The sequence shown here is derived from an EMBL/GenBank/DDBJ whole genome shotgun (WGS) entry which is preliminary data.</text>
</comment>
<organism evidence="2 4">
    <name type="scientific">Didymodactylos carnosus</name>
    <dbReference type="NCBI Taxonomy" id="1234261"/>
    <lineage>
        <taxon>Eukaryota</taxon>
        <taxon>Metazoa</taxon>
        <taxon>Spiralia</taxon>
        <taxon>Gnathifera</taxon>
        <taxon>Rotifera</taxon>
        <taxon>Eurotatoria</taxon>
        <taxon>Bdelloidea</taxon>
        <taxon>Philodinida</taxon>
        <taxon>Philodinidae</taxon>
        <taxon>Didymodactylos</taxon>
    </lineage>
</organism>
<dbReference type="Proteomes" id="UP000663829">
    <property type="component" value="Unassembled WGS sequence"/>
</dbReference>
<keyword evidence="1" id="KW-0812">Transmembrane</keyword>
<feature type="transmembrane region" description="Helical" evidence="1">
    <location>
        <begin position="351"/>
        <end position="374"/>
    </location>
</feature>
<proteinExistence type="predicted"/>
<evidence type="ECO:0000313" key="4">
    <source>
        <dbReference type="Proteomes" id="UP000663829"/>
    </source>
</evidence>
<gene>
    <name evidence="2" type="ORF">GPM918_LOCUS27359</name>
    <name evidence="3" type="ORF">SRO942_LOCUS27667</name>
</gene>
<dbReference type="OrthoDB" id="10251371at2759"/>
<evidence type="ECO:0000313" key="2">
    <source>
        <dbReference type="EMBL" id="CAF1276799.1"/>
    </source>
</evidence>